<accession>A0ABT1G0U2</accession>
<dbReference type="Proteomes" id="UP001204000">
    <property type="component" value="Unassembled WGS sequence"/>
</dbReference>
<gene>
    <name evidence="2" type="ORF">M5J20_03685</name>
</gene>
<dbReference type="RefSeq" id="WP_253576448.1">
    <property type="nucleotide sequence ID" value="NZ_JAMFTQ010000003.1"/>
</dbReference>
<dbReference type="Pfam" id="PF01717">
    <property type="entry name" value="Meth_synt_2"/>
    <property type="match status" value="1"/>
</dbReference>
<dbReference type="InterPro" id="IPR002629">
    <property type="entry name" value="Met_Synth_C/arc"/>
</dbReference>
<dbReference type="EMBL" id="JAMFTQ010000003">
    <property type="protein sequence ID" value="MCP1387290.1"/>
    <property type="molecule type" value="Genomic_DNA"/>
</dbReference>
<reference evidence="2" key="1">
    <citation type="submission" date="2022-05" db="EMBL/GenBank/DDBJ databases">
        <title>Corynebacterium sp. TA-R-1 sp. nov., isolated from human feces.</title>
        <authorList>
            <person name="Shamsuzzaman M."/>
            <person name="Dahal R.H."/>
        </authorList>
    </citation>
    <scope>NUCLEOTIDE SEQUENCE</scope>
    <source>
        <strain evidence="2">TA-R-1</strain>
    </source>
</reference>
<evidence type="ECO:0000313" key="3">
    <source>
        <dbReference type="Proteomes" id="UP001204000"/>
    </source>
</evidence>
<sequence length="285" mass="30766">MQNTPPAAFGLGPVPGATSADFAEAADIILSETPLPHVPQLLARGIGADAIGRTAALLDIPVDRGPRGWRVAPRPTTRAMYRDMLDRDLDILEELWARKVDRVKVQLTGPWTLASEIEMANGHRMITDPGALRDITEALLEAAGAHKSDVGKRIAPAVLQLDEPRLADVMAGSLPGTSKFETIRAYPEPEERLAPFEALINAPVLIDAAWQTAKNPDKDQLAGLLDRGSRVALPVMPRQEFLRLFDELQLDPAECAIDVYASAGASLNETAANYRAAREMAEGIA</sequence>
<evidence type="ECO:0000259" key="1">
    <source>
        <dbReference type="Pfam" id="PF01717"/>
    </source>
</evidence>
<protein>
    <submittedName>
        <fullName evidence="2">Methionine synthase</fullName>
    </submittedName>
</protein>
<evidence type="ECO:0000313" key="2">
    <source>
        <dbReference type="EMBL" id="MCP1387290.1"/>
    </source>
</evidence>
<keyword evidence="3" id="KW-1185">Reference proteome</keyword>
<name>A0ABT1G0U2_9CORY</name>
<proteinExistence type="predicted"/>
<organism evidence="2 3">
    <name type="scientific">Corynebacterium stercoris</name>
    <dbReference type="NCBI Taxonomy" id="2943490"/>
    <lineage>
        <taxon>Bacteria</taxon>
        <taxon>Bacillati</taxon>
        <taxon>Actinomycetota</taxon>
        <taxon>Actinomycetes</taxon>
        <taxon>Mycobacteriales</taxon>
        <taxon>Corynebacteriaceae</taxon>
        <taxon>Corynebacterium</taxon>
    </lineage>
</organism>
<dbReference type="InterPro" id="IPR038071">
    <property type="entry name" value="UROD/MetE-like_sf"/>
</dbReference>
<comment type="caution">
    <text evidence="2">The sequence shown here is derived from an EMBL/GenBank/DDBJ whole genome shotgun (WGS) entry which is preliminary data.</text>
</comment>
<dbReference type="SUPFAM" id="SSF51726">
    <property type="entry name" value="UROD/MetE-like"/>
    <property type="match status" value="1"/>
</dbReference>
<feature type="domain" description="Cobalamin-independent methionine synthase MetE C-terminal/archaeal" evidence="1">
    <location>
        <begin position="97"/>
        <end position="167"/>
    </location>
</feature>